<comment type="caution">
    <text evidence="5">The sequence shown here is derived from an EMBL/GenBank/DDBJ whole genome shotgun (WGS) entry which is preliminary data.</text>
</comment>
<evidence type="ECO:0000313" key="5">
    <source>
        <dbReference type="EMBL" id="NTS65411.1"/>
    </source>
</evidence>
<dbReference type="Gene3D" id="6.10.340.10">
    <property type="match status" value="1"/>
</dbReference>
<proteinExistence type="predicted"/>
<feature type="transmembrane region" description="Helical" evidence="1">
    <location>
        <begin position="185"/>
        <end position="206"/>
    </location>
</feature>
<keyword evidence="1" id="KW-1133">Transmembrane helix</keyword>
<dbReference type="PROSITE" id="PS50887">
    <property type="entry name" value="GGDEF"/>
    <property type="match status" value="1"/>
</dbReference>
<dbReference type="Proteomes" id="UP000621447">
    <property type="component" value="Unassembled WGS sequence"/>
</dbReference>
<gene>
    <name evidence="5" type="ORF">HRV97_09570</name>
</gene>
<evidence type="ECO:0000259" key="3">
    <source>
        <dbReference type="PROSITE" id="PS50885"/>
    </source>
</evidence>
<evidence type="ECO:0000256" key="1">
    <source>
        <dbReference type="SAM" id="Phobius"/>
    </source>
</evidence>
<evidence type="ECO:0000313" key="6">
    <source>
        <dbReference type="Proteomes" id="UP000621447"/>
    </source>
</evidence>
<dbReference type="Gene3D" id="3.30.70.270">
    <property type="match status" value="1"/>
</dbReference>
<dbReference type="InterPro" id="IPR000160">
    <property type="entry name" value="GGDEF_dom"/>
</dbReference>
<dbReference type="PANTHER" id="PTHR44757">
    <property type="entry name" value="DIGUANYLATE CYCLASE DGCP"/>
    <property type="match status" value="1"/>
</dbReference>
<reference evidence="5 6" key="1">
    <citation type="submission" date="2020-06" db="EMBL/GenBank/DDBJ databases">
        <title>Sphingomonas hominis sp. nov., a member of the Sphingomonas, isolated from the hair of a 22-year-old girl.</title>
        <authorList>
            <person name="Zhang D.-F."/>
            <person name="Cui X.-W."/>
        </authorList>
    </citation>
    <scope>NUCLEOTIDE SEQUENCE [LARGE SCALE GENOMIC DNA]</scope>
    <source>
        <strain evidence="5 6">HHU CXW</strain>
    </source>
</reference>
<dbReference type="InterPro" id="IPR035919">
    <property type="entry name" value="EAL_sf"/>
</dbReference>
<dbReference type="SMART" id="SM00304">
    <property type="entry name" value="HAMP"/>
    <property type="match status" value="1"/>
</dbReference>
<dbReference type="PROSITE" id="PS50885">
    <property type="entry name" value="HAMP"/>
    <property type="match status" value="1"/>
</dbReference>
<name>A0ABX2JL14_9SPHN</name>
<dbReference type="Pfam" id="PF00672">
    <property type="entry name" value="HAMP"/>
    <property type="match status" value="1"/>
</dbReference>
<keyword evidence="1" id="KW-0472">Membrane</keyword>
<accession>A0ABX2JL14</accession>
<protein>
    <submittedName>
        <fullName evidence="5">EAL domain-containing protein</fullName>
    </submittedName>
</protein>
<dbReference type="InterPro" id="IPR029787">
    <property type="entry name" value="Nucleotide_cyclase"/>
</dbReference>
<dbReference type="RefSeq" id="WP_174194032.1">
    <property type="nucleotide sequence ID" value="NZ_JABULH010000003.1"/>
</dbReference>
<dbReference type="SMART" id="SM00052">
    <property type="entry name" value="EAL"/>
    <property type="match status" value="1"/>
</dbReference>
<dbReference type="InterPro" id="IPR052155">
    <property type="entry name" value="Biofilm_reg_signaling"/>
</dbReference>
<feature type="domain" description="EAL" evidence="2">
    <location>
        <begin position="439"/>
        <end position="691"/>
    </location>
</feature>
<dbReference type="CDD" id="cd01949">
    <property type="entry name" value="GGDEF"/>
    <property type="match status" value="1"/>
</dbReference>
<sequence>MRLSIAARVSIACATVIVLALLVLATGFTVGRAVHSADMQIARLSQALHTQGRHDQAQQRLRLVIGDATRAAEHGVVLPPLRWRALTRQTAAFAELSALPVPFAGNAAEAALIAQTQDAAHAFAAVSNTLIAVARDRPTMIAETMPHFVAALKTLEARRSLTREALTRAIRQAAERNGRESWRNIVAVLLGGLLIVAIIAALSAWLRRHLLRPIVLIAARLRDFRAGSSEADVPGLTRGDELGDLARGLSEYRDAVESRRAAERRADFLAHHDMLTGLANRLLFENRLAHELARSARTGDVVAVFAIDLDGFKAINDRLGHAGGDRALKRTARLLSSSVRGDDLVARMGGDEFTIIQVAAAQPAAAEALLARIFKEAEASAIGDEPALRMSVGVALSNAGERGNDLYERADIALYRAKNDGRHTARFFNARLQEEESLRLRLSRDLEQALARDQLHLVFQPIADAASLRITGYEALLRWRHPDMGEIAPATFIPIAESTGLITPIGGWVIGRALATAADWDRSLSLAINLSPLQFRDTNLAAQIERAAAAHGIALSRIELEVSESTTLLGYQRDAVLATLQALQAQGARVVMDDFGTGHSSLSNLQDFTFDAIKIDRSFVAAMRDHPPSASIVRAIIGLGRSMRSSIVAEGVETEAQLADLRRWGCDQVQGYLIGRPAPNVLDRDQARSATLRTAPR</sequence>
<dbReference type="InterPro" id="IPR003660">
    <property type="entry name" value="HAMP_dom"/>
</dbReference>
<dbReference type="PANTHER" id="PTHR44757:SF2">
    <property type="entry name" value="BIOFILM ARCHITECTURE MAINTENANCE PROTEIN MBAA"/>
    <property type="match status" value="1"/>
</dbReference>
<dbReference type="CDD" id="cd01948">
    <property type="entry name" value="EAL"/>
    <property type="match status" value="1"/>
</dbReference>
<dbReference type="EMBL" id="JABULH010000003">
    <property type="protein sequence ID" value="NTS65411.1"/>
    <property type="molecule type" value="Genomic_DNA"/>
</dbReference>
<evidence type="ECO:0000259" key="4">
    <source>
        <dbReference type="PROSITE" id="PS50887"/>
    </source>
</evidence>
<keyword evidence="6" id="KW-1185">Reference proteome</keyword>
<feature type="domain" description="HAMP" evidence="3">
    <location>
        <begin position="208"/>
        <end position="261"/>
    </location>
</feature>
<dbReference type="InterPro" id="IPR001633">
    <property type="entry name" value="EAL_dom"/>
</dbReference>
<dbReference type="SUPFAM" id="SSF55073">
    <property type="entry name" value="Nucleotide cyclase"/>
    <property type="match status" value="1"/>
</dbReference>
<dbReference type="Pfam" id="PF00563">
    <property type="entry name" value="EAL"/>
    <property type="match status" value="1"/>
</dbReference>
<dbReference type="PROSITE" id="PS50883">
    <property type="entry name" value="EAL"/>
    <property type="match status" value="1"/>
</dbReference>
<dbReference type="SUPFAM" id="SSF141868">
    <property type="entry name" value="EAL domain-like"/>
    <property type="match status" value="1"/>
</dbReference>
<dbReference type="InterPro" id="IPR043128">
    <property type="entry name" value="Rev_trsase/Diguanyl_cyclase"/>
</dbReference>
<dbReference type="Gene3D" id="3.20.20.450">
    <property type="entry name" value="EAL domain"/>
    <property type="match status" value="1"/>
</dbReference>
<organism evidence="5 6">
    <name type="scientific">Sphingomonas hominis</name>
    <dbReference type="NCBI Taxonomy" id="2741495"/>
    <lineage>
        <taxon>Bacteria</taxon>
        <taxon>Pseudomonadati</taxon>
        <taxon>Pseudomonadota</taxon>
        <taxon>Alphaproteobacteria</taxon>
        <taxon>Sphingomonadales</taxon>
        <taxon>Sphingomonadaceae</taxon>
        <taxon>Sphingomonas</taxon>
    </lineage>
</organism>
<dbReference type="Pfam" id="PF00990">
    <property type="entry name" value="GGDEF"/>
    <property type="match status" value="1"/>
</dbReference>
<keyword evidence="1" id="KW-0812">Transmembrane</keyword>
<feature type="domain" description="GGDEF" evidence="4">
    <location>
        <begin position="300"/>
        <end position="430"/>
    </location>
</feature>
<dbReference type="SMART" id="SM00267">
    <property type="entry name" value="GGDEF"/>
    <property type="match status" value="1"/>
</dbReference>
<dbReference type="SUPFAM" id="SSF158472">
    <property type="entry name" value="HAMP domain-like"/>
    <property type="match status" value="1"/>
</dbReference>
<dbReference type="NCBIfam" id="TIGR00254">
    <property type="entry name" value="GGDEF"/>
    <property type="match status" value="1"/>
</dbReference>
<evidence type="ECO:0000259" key="2">
    <source>
        <dbReference type="PROSITE" id="PS50883"/>
    </source>
</evidence>